<dbReference type="Pfam" id="PF00072">
    <property type="entry name" value="Response_reg"/>
    <property type="match status" value="1"/>
</dbReference>
<dbReference type="InterPro" id="IPR001789">
    <property type="entry name" value="Sig_transdc_resp-reg_receiver"/>
</dbReference>
<evidence type="ECO:0000259" key="3">
    <source>
        <dbReference type="PROSITE" id="PS50110"/>
    </source>
</evidence>
<dbReference type="PROSITE" id="PS50110">
    <property type="entry name" value="RESPONSE_REGULATORY"/>
    <property type="match status" value="1"/>
</dbReference>
<reference evidence="4" key="1">
    <citation type="submission" date="2019-10" db="EMBL/GenBank/DDBJ databases">
        <title>Draft genome sequece of Microseira wollei NIES-4236.</title>
        <authorList>
            <person name="Yamaguchi H."/>
            <person name="Suzuki S."/>
            <person name="Kawachi M."/>
        </authorList>
    </citation>
    <scope>NUCLEOTIDE SEQUENCE</scope>
    <source>
        <strain evidence="4">NIES-4236</strain>
    </source>
</reference>
<protein>
    <submittedName>
        <fullName evidence="4">Response regulator receiver domain protein (CheY)</fullName>
    </submittedName>
</protein>
<dbReference type="EMBL" id="BLAY01000157">
    <property type="protein sequence ID" value="GET42288.1"/>
    <property type="molecule type" value="Genomic_DNA"/>
</dbReference>
<dbReference type="GO" id="GO:0000160">
    <property type="term" value="P:phosphorelay signal transduction system"/>
    <property type="evidence" value="ECO:0007669"/>
    <property type="project" value="InterPro"/>
</dbReference>
<comment type="caution">
    <text evidence="4">The sequence shown here is derived from an EMBL/GenBank/DDBJ whole genome shotgun (WGS) entry which is preliminary data.</text>
</comment>
<evidence type="ECO:0000313" key="4">
    <source>
        <dbReference type="EMBL" id="GET42288.1"/>
    </source>
</evidence>
<gene>
    <name evidence="4" type="ORF">MiSe_71040</name>
</gene>
<sequence>MRKMRRILFSNLPHFQSLPILPNLPCLGDFSIPLCRLKNASSIQTHRLLPFGNLEGTLTQTMIMEISRGSGEQPITQRPLVLAVDDNEDNLGLISFSLDLFGFAFISAPDGQTTLKLAQTHQPDLILLDIMLPDLDGIEVVRRLKQDSRTKSIKIIAVTALARDEDRDRILESGCEGYISKPYMVDDLEALLRRYLT</sequence>
<dbReference type="InterPro" id="IPR050595">
    <property type="entry name" value="Bact_response_regulator"/>
</dbReference>
<keyword evidence="1 2" id="KW-0597">Phosphoprotein</keyword>
<keyword evidence="5" id="KW-1185">Reference proteome</keyword>
<dbReference type="PANTHER" id="PTHR44591:SF3">
    <property type="entry name" value="RESPONSE REGULATORY DOMAIN-CONTAINING PROTEIN"/>
    <property type="match status" value="1"/>
</dbReference>
<dbReference type="Gene3D" id="3.40.50.2300">
    <property type="match status" value="1"/>
</dbReference>
<feature type="domain" description="Response regulatory" evidence="3">
    <location>
        <begin position="80"/>
        <end position="196"/>
    </location>
</feature>
<dbReference type="Proteomes" id="UP001050975">
    <property type="component" value="Unassembled WGS sequence"/>
</dbReference>
<feature type="modified residue" description="4-aspartylphosphate" evidence="2">
    <location>
        <position position="129"/>
    </location>
</feature>
<evidence type="ECO:0000313" key="5">
    <source>
        <dbReference type="Proteomes" id="UP001050975"/>
    </source>
</evidence>
<name>A0AAV3XJ20_9CYAN</name>
<proteinExistence type="predicted"/>
<dbReference type="PANTHER" id="PTHR44591">
    <property type="entry name" value="STRESS RESPONSE REGULATOR PROTEIN 1"/>
    <property type="match status" value="1"/>
</dbReference>
<evidence type="ECO:0000256" key="2">
    <source>
        <dbReference type="PROSITE-ProRule" id="PRU00169"/>
    </source>
</evidence>
<dbReference type="SUPFAM" id="SSF52172">
    <property type="entry name" value="CheY-like"/>
    <property type="match status" value="1"/>
</dbReference>
<dbReference type="AlphaFoldDB" id="A0AAV3XJ20"/>
<accession>A0AAV3XJ20</accession>
<organism evidence="4 5">
    <name type="scientific">Microseira wollei NIES-4236</name>
    <dbReference type="NCBI Taxonomy" id="2530354"/>
    <lineage>
        <taxon>Bacteria</taxon>
        <taxon>Bacillati</taxon>
        <taxon>Cyanobacteriota</taxon>
        <taxon>Cyanophyceae</taxon>
        <taxon>Oscillatoriophycideae</taxon>
        <taxon>Aerosakkonematales</taxon>
        <taxon>Aerosakkonemataceae</taxon>
        <taxon>Microseira</taxon>
    </lineage>
</organism>
<evidence type="ECO:0000256" key="1">
    <source>
        <dbReference type="ARBA" id="ARBA00022553"/>
    </source>
</evidence>
<dbReference type="SMART" id="SM00448">
    <property type="entry name" value="REC"/>
    <property type="match status" value="1"/>
</dbReference>
<dbReference type="InterPro" id="IPR011006">
    <property type="entry name" value="CheY-like_superfamily"/>
</dbReference>